<accession>A0AAN9VT97</accession>
<dbReference type="AlphaFoldDB" id="A0AAN9VT97"/>
<protein>
    <recommendedName>
        <fullName evidence="5">Accessory gland protein</fullName>
    </recommendedName>
</protein>
<evidence type="ECO:0000313" key="3">
    <source>
        <dbReference type="EMBL" id="KAK7869843.1"/>
    </source>
</evidence>
<keyword evidence="4" id="KW-1185">Reference proteome</keyword>
<evidence type="ECO:0000256" key="2">
    <source>
        <dbReference type="SAM" id="SignalP"/>
    </source>
</evidence>
<feature type="region of interest" description="Disordered" evidence="1">
    <location>
        <begin position="50"/>
        <end position="79"/>
    </location>
</feature>
<evidence type="ECO:0000313" key="4">
    <source>
        <dbReference type="Proteomes" id="UP001378592"/>
    </source>
</evidence>
<sequence length="240" mass="25528">MEFALLLLLVGDIGFACGNWNSRISDAYSSSINTDVPYSSPFNQVNDALDESPKSIANPGVQEERLDEPDSVSRRNFGYSRDTGFDNTPFGNNAFGSNVFGNNAFGSKGFGNNGFGNNGFGNNGLGNNGFGNNGLGNNGLGNNGFGNNGLGNNGFSNNGFGNNGLGNNGFDIASFPGALTDFSKISSRPSSISQLCEDFIDKTSKFVSVYYCKHDSRCKRKMKILQHKVGIIGHAVCTIF</sequence>
<gene>
    <name evidence="3" type="ORF">R5R35_008060</name>
</gene>
<feature type="chain" id="PRO_5042883335" description="Accessory gland protein" evidence="2">
    <location>
        <begin position="19"/>
        <end position="240"/>
    </location>
</feature>
<keyword evidence="2" id="KW-0732">Signal</keyword>
<evidence type="ECO:0000256" key="1">
    <source>
        <dbReference type="SAM" id="MobiDB-lite"/>
    </source>
</evidence>
<feature type="signal peptide" evidence="2">
    <location>
        <begin position="1"/>
        <end position="18"/>
    </location>
</feature>
<dbReference type="EMBL" id="JAZDUA010000068">
    <property type="protein sequence ID" value="KAK7869843.1"/>
    <property type="molecule type" value="Genomic_DNA"/>
</dbReference>
<name>A0AAN9VT97_9ORTH</name>
<proteinExistence type="predicted"/>
<comment type="caution">
    <text evidence="3">The sequence shown here is derived from an EMBL/GenBank/DDBJ whole genome shotgun (WGS) entry which is preliminary data.</text>
</comment>
<evidence type="ECO:0008006" key="5">
    <source>
        <dbReference type="Google" id="ProtNLM"/>
    </source>
</evidence>
<dbReference type="Proteomes" id="UP001378592">
    <property type="component" value="Unassembled WGS sequence"/>
</dbReference>
<reference evidence="3 4" key="1">
    <citation type="submission" date="2024-03" db="EMBL/GenBank/DDBJ databases">
        <title>The genome assembly and annotation of the cricket Gryllus longicercus Weissman &amp; Gray.</title>
        <authorList>
            <person name="Szrajer S."/>
            <person name="Gray D."/>
            <person name="Ylla G."/>
        </authorList>
    </citation>
    <scope>NUCLEOTIDE SEQUENCE [LARGE SCALE GENOMIC DNA]</scope>
    <source>
        <strain evidence="3">DAG 2021-001</strain>
        <tissue evidence="3">Whole body minus gut</tissue>
    </source>
</reference>
<organism evidence="3 4">
    <name type="scientific">Gryllus longicercus</name>
    <dbReference type="NCBI Taxonomy" id="2509291"/>
    <lineage>
        <taxon>Eukaryota</taxon>
        <taxon>Metazoa</taxon>
        <taxon>Ecdysozoa</taxon>
        <taxon>Arthropoda</taxon>
        <taxon>Hexapoda</taxon>
        <taxon>Insecta</taxon>
        <taxon>Pterygota</taxon>
        <taxon>Neoptera</taxon>
        <taxon>Polyneoptera</taxon>
        <taxon>Orthoptera</taxon>
        <taxon>Ensifera</taxon>
        <taxon>Gryllidea</taxon>
        <taxon>Grylloidea</taxon>
        <taxon>Gryllidae</taxon>
        <taxon>Gryllinae</taxon>
        <taxon>Gryllus</taxon>
    </lineage>
</organism>